<dbReference type="OrthoDB" id="2915840at2759"/>
<name>A0A317WXU4_9EURO</name>
<keyword evidence="1" id="KW-0285">Flavoprotein</keyword>
<sequence length="600" mass="67981">MMNSSLETLALYERRIFVMIMMQHHEKRVEVIVVGTGIGGLAAAKTYLELAPQTNLLLLEERAALGGVWADNCYEGLHTNNLYGSYEFADFPLDQTKYNVKENTHVPAHALRQYFSDFADHFDIRRRIRFSTRVHRVEKIDGGWKVKTEGVDDPGRSIVYTCDKLIISTGISSRPNDVSIPGQGVFGRPVMNHSRLGTEGTSLAHDPRVKSVTVIGASKYGHDVVYMMASQGKHVDWVIRKSGGGAVWMGTAWVPFGCWRAKREALTTTRFVTWFSPCIWGSFDGFGWLRRLLHGTRLGRWLVHLFWEKMSADVVEANGYRKEEPLKHLEPDESFFWTARVGILTYPTDIYDFVRSGQVRVLRKDISHLSEGGQVHFSDGESLQTDALVQITGWKLGSSIKYEPEGMDASLGIPSSNLSPGERCLWKELDSAAESEILNQFPYLRQQPAAKAPYQPGLSPFRLYRGIAPPGLTAQGDNSLAFMKMVHSPSNPIIAEIQALWVYAYLNNKVSIARQTVFHDTALLSRYGKLRYPCGFSSWYPEIVFDSIPYVDMLLTDLGLRKWRKATWTREVFEGYTVRDYQGINQEWARAQKGVRLQSN</sequence>
<dbReference type="InterPro" id="IPR050346">
    <property type="entry name" value="FMO-like"/>
</dbReference>
<reference evidence="5 6" key="1">
    <citation type="submission" date="2016-12" db="EMBL/GenBank/DDBJ databases">
        <title>The genomes of Aspergillus section Nigri reveals drivers in fungal speciation.</title>
        <authorList>
            <consortium name="DOE Joint Genome Institute"/>
            <person name="Vesth T.C."/>
            <person name="Nybo J."/>
            <person name="Theobald S."/>
            <person name="Brandl J."/>
            <person name="Frisvad J.C."/>
            <person name="Nielsen K.F."/>
            <person name="Lyhne E.K."/>
            <person name="Kogle M.E."/>
            <person name="Kuo A."/>
            <person name="Riley R."/>
            <person name="Clum A."/>
            <person name="Nolan M."/>
            <person name="Lipzen A."/>
            <person name="Salamov A."/>
            <person name="Henrissat B."/>
            <person name="Wiebenga A."/>
            <person name="De Vries R.P."/>
            <person name="Grigoriev I.V."/>
            <person name="Mortensen U.H."/>
            <person name="Andersen M.R."/>
            <person name="Baker S.E."/>
        </authorList>
    </citation>
    <scope>NUCLEOTIDE SEQUENCE [LARGE SCALE GENOMIC DNA]</scope>
    <source>
        <strain evidence="5 6">CBS 117.55</strain>
    </source>
</reference>
<protein>
    <submittedName>
        <fullName evidence="5">Dimethylaniline monooxygenase</fullName>
    </submittedName>
</protein>
<evidence type="ECO:0000256" key="3">
    <source>
        <dbReference type="ARBA" id="ARBA00023002"/>
    </source>
</evidence>
<dbReference type="Pfam" id="PF07992">
    <property type="entry name" value="Pyr_redox_2"/>
    <property type="match status" value="1"/>
</dbReference>
<evidence type="ECO:0000256" key="1">
    <source>
        <dbReference type="ARBA" id="ARBA00022630"/>
    </source>
</evidence>
<dbReference type="AlphaFoldDB" id="A0A317WXU4"/>
<comment type="caution">
    <text evidence="5">The sequence shown here is derived from an EMBL/GenBank/DDBJ whole genome shotgun (WGS) entry which is preliminary data.</text>
</comment>
<keyword evidence="2" id="KW-0274">FAD</keyword>
<keyword evidence="3" id="KW-0560">Oxidoreductase</keyword>
<dbReference type="GO" id="GO:0004497">
    <property type="term" value="F:monooxygenase activity"/>
    <property type="evidence" value="ECO:0007669"/>
    <property type="project" value="UniProtKB-KW"/>
</dbReference>
<dbReference type="InterPro" id="IPR023753">
    <property type="entry name" value="FAD/NAD-binding_dom"/>
</dbReference>
<dbReference type="Gene3D" id="3.50.50.60">
    <property type="entry name" value="FAD/NAD(P)-binding domain"/>
    <property type="match status" value="1"/>
</dbReference>
<dbReference type="InterPro" id="IPR036188">
    <property type="entry name" value="FAD/NAD-bd_sf"/>
</dbReference>
<organism evidence="5 6">
    <name type="scientific">Aspergillus heteromorphus CBS 117.55</name>
    <dbReference type="NCBI Taxonomy" id="1448321"/>
    <lineage>
        <taxon>Eukaryota</taxon>
        <taxon>Fungi</taxon>
        <taxon>Dikarya</taxon>
        <taxon>Ascomycota</taxon>
        <taxon>Pezizomycotina</taxon>
        <taxon>Eurotiomycetes</taxon>
        <taxon>Eurotiomycetidae</taxon>
        <taxon>Eurotiales</taxon>
        <taxon>Aspergillaceae</taxon>
        <taxon>Aspergillus</taxon>
        <taxon>Aspergillus subgen. Circumdati</taxon>
    </lineage>
</organism>
<dbReference type="GeneID" id="37070026"/>
<evidence type="ECO:0000256" key="2">
    <source>
        <dbReference type="ARBA" id="ARBA00022827"/>
    </source>
</evidence>
<keyword evidence="6" id="KW-1185">Reference proteome</keyword>
<feature type="domain" description="FAD/NAD(P)-binding" evidence="4">
    <location>
        <begin position="30"/>
        <end position="240"/>
    </location>
</feature>
<dbReference type="EMBL" id="MSFL01000003">
    <property type="protein sequence ID" value="PWY90077.1"/>
    <property type="molecule type" value="Genomic_DNA"/>
</dbReference>
<evidence type="ECO:0000259" key="4">
    <source>
        <dbReference type="Pfam" id="PF07992"/>
    </source>
</evidence>
<dbReference type="STRING" id="1448321.A0A317WXU4"/>
<evidence type="ECO:0000313" key="6">
    <source>
        <dbReference type="Proteomes" id="UP000247233"/>
    </source>
</evidence>
<dbReference type="RefSeq" id="XP_025402908.1">
    <property type="nucleotide sequence ID" value="XM_025547789.1"/>
</dbReference>
<proteinExistence type="predicted"/>
<keyword evidence="5" id="KW-0503">Monooxygenase</keyword>
<accession>A0A317WXU4</accession>
<dbReference type="PANTHER" id="PTHR23023">
    <property type="entry name" value="DIMETHYLANILINE MONOOXYGENASE"/>
    <property type="match status" value="1"/>
</dbReference>
<dbReference type="Proteomes" id="UP000247233">
    <property type="component" value="Unassembled WGS sequence"/>
</dbReference>
<gene>
    <name evidence="5" type="ORF">BO70DRAFT_426467</name>
</gene>
<dbReference type="SUPFAM" id="SSF51905">
    <property type="entry name" value="FAD/NAD(P)-binding domain"/>
    <property type="match status" value="2"/>
</dbReference>
<dbReference type="VEuPathDB" id="FungiDB:BO70DRAFT_426467"/>
<evidence type="ECO:0000313" key="5">
    <source>
        <dbReference type="EMBL" id="PWY90077.1"/>
    </source>
</evidence>